<evidence type="ECO:0000256" key="1">
    <source>
        <dbReference type="ARBA" id="ARBA00003907"/>
    </source>
</evidence>
<keyword evidence="5 6" id="KW-0949">S-adenosyl-L-methionine</keyword>
<evidence type="ECO:0000256" key="5">
    <source>
        <dbReference type="ARBA" id="ARBA00022691"/>
    </source>
</evidence>
<proteinExistence type="inferred from homology"/>
<comment type="caution">
    <text evidence="7">The sequence shown here is derived from an EMBL/GenBank/DDBJ whole genome shotgun (WGS) entry which is preliminary data.</text>
</comment>
<dbReference type="GO" id="GO:0008168">
    <property type="term" value="F:methyltransferase activity"/>
    <property type="evidence" value="ECO:0007669"/>
    <property type="project" value="UniProtKB-KW"/>
</dbReference>
<dbReference type="Pfam" id="PF04072">
    <property type="entry name" value="LCM"/>
    <property type="match status" value="1"/>
</dbReference>
<comment type="function">
    <text evidence="1 6">Exhibits S-adenosyl-L-methionine-dependent methyltransferase activity.</text>
</comment>
<evidence type="ECO:0000256" key="3">
    <source>
        <dbReference type="ARBA" id="ARBA00022603"/>
    </source>
</evidence>
<dbReference type="SUPFAM" id="SSF53335">
    <property type="entry name" value="S-adenosyl-L-methionine-dependent methyltransferases"/>
    <property type="match status" value="1"/>
</dbReference>
<evidence type="ECO:0000313" key="7">
    <source>
        <dbReference type="EMBL" id="MFD1832222.1"/>
    </source>
</evidence>
<keyword evidence="3 6" id="KW-0489">Methyltransferase</keyword>
<keyword evidence="8" id="KW-1185">Reference proteome</keyword>
<accession>A0ABW4PPX1</accession>
<gene>
    <name evidence="7" type="ORF">ACFSJS_21615</name>
</gene>
<dbReference type="EC" id="2.1.1.-" evidence="6"/>
<evidence type="ECO:0000256" key="6">
    <source>
        <dbReference type="RuleBase" id="RU362030"/>
    </source>
</evidence>
<protein>
    <recommendedName>
        <fullName evidence="6">S-adenosyl-L-methionine-dependent methyltransferase</fullName>
        <ecNumber evidence="6">2.1.1.-</ecNumber>
    </recommendedName>
</protein>
<dbReference type="InterPro" id="IPR011610">
    <property type="entry name" value="SAM_mthyl_Trfase_ML2640-like"/>
</dbReference>
<sequence length="298" mass="31896">MADTPAETGGVEGGVGLTALMVAAARAVEADRPDALARDGYAEHFVRAARAFADWPVRLDQVPDGDADPLWGRLGRYFGLRTRVFDDFLLDRAAEGSRQVVLLGAGLDSRAYRLEWPAGSTVFEIDQAEVLDFKQRVLDELGDPPRAGRVAVAADLRLGWAEALVGAGFVPTRPATWLAEGLLLYLPGAAERSLIDTVDAHSAAGSALAYEVKTGAEPAAARRSPIYAAARDRIGIDLLALFDGGPRPDSAAELAARGWSTAVRTPFDFTRRHGRGPLPEEDDALATNRWVFAVRPPA</sequence>
<name>A0ABW4PPX1_9ACTN</name>
<comment type="similarity">
    <text evidence="2 6">Belongs to the UPF0677 family.</text>
</comment>
<dbReference type="Gene3D" id="3.40.50.150">
    <property type="entry name" value="Vaccinia Virus protein VP39"/>
    <property type="match status" value="1"/>
</dbReference>
<dbReference type="PANTHER" id="PTHR43619">
    <property type="entry name" value="S-ADENOSYL-L-METHIONINE-DEPENDENT METHYLTRANSFERASE YKTD-RELATED"/>
    <property type="match status" value="1"/>
</dbReference>
<dbReference type="GO" id="GO:0032259">
    <property type="term" value="P:methylation"/>
    <property type="evidence" value="ECO:0007669"/>
    <property type="project" value="UniProtKB-KW"/>
</dbReference>
<dbReference type="EMBL" id="JBHUFU010000014">
    <property type="protein sequence ID" value="MFD1832222.1"/>
    <property type="molecule type" value="Genomic_DNA"/>
</dbReference>
<dbReference type="InterPro" id="IPR007213">
    <property type="entry name" value="Ppm1/Ppm2/Tcmp"/>
</dbReference>
<dbReference type="RefSeq" id="WP_380902926.1">
    <property type="nucleotide sequence ID" value="NZ_JBHUFU010000014.1"/>
</dbReference>
<keyword evidence="4 7" id="KW-0808">Transferase</keyword>
<organism evidence="7 8">
    <name type="scientific">Streptomyces desertarenae</name>
    <dbReference type="NCBI Taxonomy" id="2666184"/>
    <lineage>
        <taxon>Bacteria</taxon>
        <taxon>Bacillati</taxon>
        <taxon>Actinomycetota</taxon>
        <taxon>Actinomycetes</taxon>
        <taxon>Kitasatosporales</taxon>
        <taxon>Streptomycetaceae</taxon>
        <taxon>Streptomyces</taxon>
    </lineage>
</organism>
<dbReference type="InterPro" id="IPR029063">
    <property type="entry name" value="SAM-dependent_MTases_sf"/>
</dbReference>
<dbReference type="NCBIfam" id="TIGR00027">
    <property type="entry name" value="mthyl_TIGR00027"/>
    <property type="match status" value="1"/>
</dbReference>
<evidence type="ECO:0000256" key="2">
    <source>
        <dbReference type="ARBA" id="ARBA00008138"/>
    </source>
</evidence>
<evidence type="ECO:0000256" key="4">
    <source>
        <dbReference type="ARBA" id="ARBA00022679"/>
    </source>
</evidence>
<reference evidence="8" key="1">
    <citation type="journal article" date="2019" name="Int. J. Syst. Evol. Microbiol.">
        <title>The Global Catalogue of Microorganisms (GCM) 10K type strain sequencing project: providing services to taxonomists for standard genome sequencing and annotation.</title>
        <authorList>
            <consortium name="The Broad Institute Genomics Platform"/>
            <consortium name="The Broad Institute Genome Sequencing Center for Infectious Disease"/>
            <person name="Wu L."/>
            <person name="Ma J."/>
        </authorList>
    </citation>
    <scope>NUCLEOTIDE SEQUENCE [LARGE SCALE GENOMIC DNA]</scope>
    <source>
        <strain evidence="8">CGMCC 4.7455</strain>
    </source>
</reference>
<dbReference type="Proteomes" id="UP001597365">
    <property type="component" value="Unassembled WGS sequence"/>
</dbReference>
<evidence type="ECO:0000313" key="8">
    <source>
        <dbReference type="Proteomes" id="UP001597365"/>
    </source>
</evidence>
<dbReference type="PANTHER" id="PTHR43619:SF2">
    <property type="entry name" value="S-ADENOSYL-L-METHIONINE-DEPENDENT METHYLTRANSFERASES SUPERFAMILY PROTEIN"/>
    <property type="match status" value="1"/>
</dbReference>